<dbReference type="FunFam" id="2.40.10.10:FF:000068">
    <property type="entry name" value="transmembrane protease serine 2"/>
    <property type="match status" value="1"/>
</dbReference>
<keyword evidence="9" id="KW-1205">Fibrinolytic toxin</keyword>
<dbReference type="PROSITE" id="PS50240">
    <property type="entry name" value="TRYPSIN_DOM"/>
    <property type="match status" value="1"/>
</dbReference>
<comment type="subcellular location">
    <subcellularLocation>
        <location evidence="1">Secreted</location>
        <location evidence="1">Extracellular space</location>
    </subcellularLocation>
</comment>
<evidence type="ECO:0000256" key="3">
    <source>
        <dbReference type="ARBA" id="ARBA00022670"/>
    </source>
</evidence>
<evidence type="ECO:0000256" key="4">
    <source>
        <dbReference type="ARBA" id="ARBA00022801"/>
    </source>
</evidence>
<dbReference type="SMART" id="SM00020">
    <property type="entry name" value="Tryp_SPc"/>
    <property type="match status" value="1"/>
</dbReference>
<dbReference type="InterPro" id="IPR050430">
    <property type="entry name" value="Peptidase_S1"/>
</dbReference>
<keyword evidence="7" id="KW-1199">Hemostasis impairing toxin</keyword>
<dbReference type="EMBL" id="JBEDNZ010000027">
    <property type="protein sequence ID" value="KAL0810165.1"/>
    <property type="molecule type" value="Genomic_DNA"/>
</dbReference>
<dbReference type="SUPFAM" id="SSF50494">
    <property type="entry name" value="Trypsin-like serine proteases"/>
    <property type="match status" value="1"/>
</dbReference>
<dbReference type="Gene3D" id="2.40.10.10">
    <property type="entry name" value="Trypsin-like serine proteases"/>
    <property type="match status" value="1"/>
</dbReference>
<dbReference type="GO" id="GO:0008236">
    <property type="term" value="F:serine-type peptidase activity"/>
    <property type="evidence" value="ECO:0007669"/>
    <property type="project" value="UniProtKB-KW"/>
</dbReference>
<dbReference type="GO" id="GO:0006508">
    <property type="term" value="P:proteolysis"/>
    <property type="evidence" value="ECO:0007669"/>
    <property type="project" value="UniProtKB-KW"/>
</dbReference>
<dbReference type="Proteomes" id="UP001549921">
    <property type="component" value="Unassembled WGS sequence"/>
</dbReference>
<evidence type="ECO:0000256" key="6">
    <source>
        <dbReference type="ARBA" id="ARBA00023157"/>
    </source>
</evidence>
<comment type="function">
    <text evidence="8">Fibrinolytic activity; shows preferential cleavage of Arg-Gly bonds in all three fibrinogen chains. Contact with the caterpillars causes severe bleeding, due the anticoagulant effect of the protein.</text>
</comment>
<dbReference type="InterPro" id="IPR009003">
    <property type="entry name" value="Peptidase_S1_PA"/>
</dbReference>
<keyword evidence="5" id="KW-0720">Serine protease</keyword>
<feature type="chain" id="PRO_5044889032" description="Peptidase S1 domain-containing protein" evidence="10">
    <location>
        <begin position="18"/>
        <end position="272"/>
    </location>
</feature>
<feature type="domain" description="Peptidase S1" evidence="11">
    <location>
        <begin position="26"/>
        <end position="255"/>
    </location>
</feature>
<dbReference type="CDD" id="cd00190">
    <property type="entry name" value="Tryp_SPc"/>
    <property type="match status" value="1"/>
</dbReference>
<feature type="signal peptide" evidence="10">
    <location>
        <begin position="1"/>
        <end position="17"/>
    </location>
</feature>
<sequence length="272" mass="30430">MELKSFLVLTFVSAVLAAAESPDSRIVGGDPASIYEYPFIVSLVYTDPVTGYREQRCTGSIISSWHVLTTASCFDEVNIEDFKIHAGATHSLQGGSNFDIYYLVVHPEYEPRNRTADIAIMMLYDPIGVTDTINVVYLPPQETHIPDGYPMRAVGWGYKGEYGPKNYFLYEFDTRTIPQQQCLREFENNDNIIVYDQVICTQAPGRSMCGDSGAPLLINNVIMGFFSYSTTCDDSVPDVFTRIDRHTGWILQEAVSPYGARSEGIPVRVKTI</sequence>
<evidence type="ECO:0000256" key="5">
    <source>
        <dbReference type="ARBA" id="ARBA00022825"/>
    </source>
</evidence>
<keyword evidence="4" id="KW-0378">Hydrolase</keyword>
<reference evidence="12 13" key="1">
    <citation type="submission" date="2024-06" db="EMBL/GenBank/DDBJ databases">
        <title>A chromosome-level genome assembly of beet webworm, Loxostege sticticalis.</title>
        <authorList>
            <person name="Zhang Y."/>
        </authorList>
    </citation>
    <scope>NUCLEOTIDE SEQUENCE [LARGE SCALE GENOMIC DNA]</scope>
    <source>
        <strain evidence="12">AQ028</strain>
        <tissue evidence="12">Male pupae</tissue>
    </source>
</reference>
<keyword evidence="2" id="KW-0800">Toxin</keyword>
<dbReference type="InterPro" id="IPR001254">
    <property type="entry name" value="Trypsin_dom"/>
</dbReference>
<evidence type="ECO:0000313" key="13">
    <source>
        <dbReference type="Proteomes" id="UP001549921"/>
    </source>
</evidence>
<dbReference type="PANTHER" id="PTHR24276:SF91">
    <property type="entry name" value="AT26814P-RELATED"/>
    <property type="match status" value="1"/>
</dbReference>
<dbReference type="AlphaFoldDB" id="A0ABD0S7W7"/>
<proteinExistence type="predicted"/>
<keyword evidence="6" id="KW-1015">Disulfide bond</keyword>
<evidence type="ECO:0000256" key="1">
    <source>
        <dbReference type="ARBA" id="ARBA00004239"/>
    </source>
</evidence>
<evidence type="ECO:0000256" key="9">
    <source>
        <dbReference type="ARBA" id="ARBA00084094"/>
    </source>
</evidence>
<dbReference type="GO" id="GO:0090729">
    <property type="term" value="F:toxin activity"/>
    <property type="evidence" value="ECO:0007669"/>
    <property type="project" value="UniProtKB-KW"/>
</dbReference>
<gene>
    <name evidence="12" type="ORF">ABMA28_010954</name>
</gene>
<evidence type="ECO:0000256" key="10">
    <source>
        <dbReference type="SAM" id="SignalP"/>
    </source>
</evidence>
<evidence type="ECO:0000256" key="2">
    <source>
        <dbReference type="ARBA" id="ARBA00022656"/>
    </source>
</evidence>
<evidence type="ECO:0000259" key="11">
    <source>
        <dbReference type="PROSITE" id="PS50240"/>
    </source>
</evidence>
<comment type="caution">
    <text evidence="12">The sequence shown here is derived from an EMBL/GenBank/DDBJ whole genome shotgun (WGS) entry which is preliminary data.</text>
</comment>
<accession>A0ABD0S7W7</accession>
<keyword evidence="3" id="KW-0645">Protease</keyword>
<protein>
    <recommendedName>
        <fullName evidence="11">Peptidase S1 domain-containing protein</fullName>
    </recommendedName>
</protein>
<keyword evidence="10" id="KW-0732">Signal</keyword>
<name>A0ABD0S7W7_LOXSC</name>
<evidence type="ECO:0000256" key="7">
    <source>
        <dbReference type="ARBA" id="ARBA00023240"/>
    </source>
</evidence>
<evidence type="ECO:0000256" key="8">
    <source>
        <dbReference type="ARBA" id="ARBA00055534"/>
    </source>
</evidence>
<dbReference type="InterPro" id="IPR043504">
    <property type="entry name" value="Peptidase_S1_PA_chymotrypsin"/>
</dbReference>
<dbReference type="GO" id="GO:0005576">
    <property type="term" value="C:extracellular region"/>
    <property type="evidence" value="ECO:0007669"/>
    <property type="project" value="UniProtKB-SubCell"/>
</dbReference>
<evidence type="ECO:0000313" key="12">
    <source>
        <dbReference type="EMBL" id="KAL0810165.1"/>
    </source>
</evidence>
<dbReference type="Pfam" id="PF00089">
    <property type="entry name" value="Trypsin"/>
    <property type="match status" value="1"/>
</dbReference>
<dbReference type="PANTHER" id="PTHR24276">
    <property type="entry name" value="POLYSERASE-RELATED"/>
    <property type="match status" value="1"/>
</dbReference>
<organism evidence="12 13">
    <name type="scientific">Loxostege sticticalis</name>
    <name type="common">Beet webworm moth</name>
    <dbReference type="NCBI Taxonomy" id="481309"/>
    <lineage>
        <taxon>Eukaryota</taxon>
        <taxon>Metazoa</taxon>
        <taxon>Ecdysozoa</taxon>
        <taxon>Arthropoda</taxon>
        <taxon>Hexapoda</taxon>
        <taxon>Insecta</taxon>
        <taxon>Pterygota</taxon>
        <taxon>Neoptera</taxon>
        <taxon>Endopterygota</taxon>
        <taxon>Lepidoptera</taxon>
        <taxon>Glossata</taxon>
        <taxon>Ditrysia</taxon>
        <taxon>Pyraloidea</taxon>
        <taxon>Crambidae</taxon>
        <taxon>Pyraustinae</taxon>
        <taxon>Loxostege</taxon>
    </lineage>
</organism>